<feature type="domain" description="HTH lysR-type" evidence="5">
    <location>
        <begin position="1"/>
        <end position="37"/>
    </location>
</feature>
<dbReference type="InterPro" id="IPR005119">
    <property type="entry name" value="LysR_subst-bd"/>
</dbReference>
<dbReference type="SUPFAM" id="SSF46785">
    <property type="entry name" value="Winged helix' DNA-binding domain"/>
    <property type="match status" value="1"/>
</dbReference>
<dbReference type="GO" id="GO:0043565">
    <property type="term" value="F:sequence-specific DNA binding"/>
    <property type="evidence" value="ECO:0007669"/>
    <property type="project" value="TreeGrafter"/>
</dbReference>
<dbReference type="PANTHER" id="PTHR30537">
    <property type="entry name" value="HTH-TYPE TRANSCRIPTIONAL REGULATOR"/>
    <property type="match status" value="1"/>
</dbReference>
<dbReference type="InterPro" id="IPR036390">
    <property type="entry name" value="WH_DNA-bd_sf"/>
</dbReference>
<dbReference type="EMBL" id="AUZX01006984">
    <property type="protein sequence ID" value="EQD61178.1"/>
    <property type="molecule type" value="Genomic_DNA"/>
</dbReference>
<evidence type="ECO:0000256" key="2">
    <source>
        <dbReference type="ARBA" id="ARBA00023015"/>
    </source>
</evidence>
<name>T1AXW1_9ZZZZ</name>
<feature type="non-terminal residue" evidence="6">
    <location>
        <position position="1"/>
    </location>
</feature>
<feature type="non-terminal residue" evidence="6">
    <location>
        <position position="258"/>
    </location>
</feature>
<comment type="similarity">
    <text evidence="1">Belongs to the LysR transcriptional regulatory family.</text>
</comment>
<dbReference type="InterPro" id="IPR058163">
    <property type="entry name" value="LysR-type_TF_proteobact-type"/>
</dbReference>
<comment type="caution">
    <text evidence="6">The sequence shown here is derived from an EMBL/GenBank/DDBJ whole genome shotgun (WGS) entry which is preliminary data.</text>
</comment>
<dbReference type="Gene3D" id="1.10.10.10">
    <property type="entry name" value="Winged helix-like DNA-binding domain superfamily/Winged helix DNA-binding domain"/>
    <property type="match status" value="1"/>
</dbReference>
<accession>T1AXW1</accession>
<keyword evidence="4" id="KW-0804">Transcription</keyword>
<reference evidence="6" key="1">
    <citation type="submission" date="2013-08" db="EMBL/GenBank/DDBJ databases">
        <authorList>
            <person name="Mendez C."/>
            <person name="Richter M."/>
            <person name="Ferrer M."/>
            <person name="Sanchez J."/>
        </authorList>
    </citation>
    <scope>NUCLEOTIDE SEQUENCE</scope>
</reference>
<protein>
    <submittedName>
        <fullName evidence="6">Transcriptional regulator, LysR family protein</fullName>
    </submittedName>
</protein>
<dbReference type="Pfam" id="PF03466">
    <property type="entry name" value="LysR_substrate"/>
    <property type="match status" value="1"/>
</dbReference>
<organism evidence="6">
    <name type="scientific">mine drainage metagenome</name>
    <dbReference type="NCBI Taxonomy" id="410659"/>
    <lineage>
        <taxon>unclassified sequences</taxon>
        <taxon>metagenomes</taxon>
        <taxon>ecological metagenomes</taxon>
    </lineage>
</organism>
<dbReference type="SUPFAM" id="SSF53850">
    <property type="entry name" value="Periplasmic binding protein-like II"/>
    <property type="match status" value="1"/>
</dbReference>
<dbReference type="GO" id="GO:0006351">
    <property type="term" value="P:DNA-templated transcription"/>
    <property type="evidence" value="ECO:0007669"/>
    <property type="project" value="TreeGrafter"/>
</dbReference>
<sequence>ADALDLSNAAVTRQVGLLEAHLGTRLLNRTTRRLSLTDAGAEFHGRCRTILEEIADAEAVAGQLTAQPVGLLRISTPLSFGILELGRFLPAFRAKYPKLRLDIDLSDRLVDLANDGIDVALRITGRLDDNLVARRIALIPMVVCASPGYLEQHGTPSSPGELAHHATLSFSYLWAGDEWTFTDARGAVTRVRVDPAIHASNGDLLRDLAIAGCGIVMQPEFIVAQELARGRLVPLLADYRTMDLHLHAVYLSRRHLPG</sequence>
<reference evidence="6" key="2">
    <citation type="journal article" date="2014" name="ISME J.">
        <title>Microbial stratification in low pH oxic and suboxic macroscopic growths along an acid mine drainage.</title>
        <authorList>
            <person name="Mendez-Garcia C."/>
            <person name="Mesa V."/>
            <person name="Sprenger R.R."/>
            <person name="Richter M."/>
            <person name="Diez M.S."/>
            <person name="Solano J."/>
            <person name="Bargiela R."/>
            <person name="Golyshina O.V."/>
            <person name="Manteca A."/>
            <person name="Ramos J.L."/>
            <person name="Gallego J.R."/>
            <person name="Llorente I."/>
            <person name="Martins Dos Santos V.A."/>
            <person name="Jensen O.N."/>
            <person name="Pelaez A.I."/>
            <person name="Sanchez J."/>
            <person name="Ferrer M."/>
        </authorList>
    </citation>
    <scope>NUCLEOTIDE SEQUENCE</scope>
</reference>
<dbReference type="InterPro" id="IPR036388">
    <property type="entry name" value="WH-like_DNA-bd_sf"/>
</dbReference>
<evidence type="ECO:0000313" key="6">
    <source>
        <dbReference type="EMBL" id="EQD61178.1"/>
    </source>
</evidence>
<dbReference type="CDD" id="cd08422">
    <property type="entry name" value="PBP2_CrgA_like"/>
    <property type="match status" value="1"/>
</dbReference>
<keyword evidence="3" id="KW-0238">DNA-binding</keyword>
<dbReference type="PROSITE" id="PS50931">
    <property type="entry name" value="HTH_LYSR"/>
    <property type="match status" value="1"/>
</dbReference>
<keyword evidence="2" id="KW-0805">Transcription regulation</keyword>
<dbReference type="GO" id="GO:0003700">
    <property type="term" value="F:DNA-binding transcription factor activity"/>
    <property type="evidence" value="ECO:0007669"/>
    <property type="project" value="InterPro"/>
</dbReference>
<evidence type="ECO:0000256" key="3">
    <source>
        <dbReference type="ARBA" id="ARBA00023125"/>
    </source>
</evidence>
<evidence type="ECO:0000256" key="1">
    <source>
        <dbReference type="ARBA" id="ARBA00009437"/>
    </source>
</evidence>
<dbReference type="Pfam" id="PF00126">
    <property type="entry name" value="HTH_1"/>
    <property type="match status" value="1"/>
</dbReference>
<dbReference type="InterPro" id="IPR000847">
    <property type="entry name" value="LysR_HTH_N"/>
</dbReference>
<gene>
    <name evidence="6" type="ORF">B1A_09800</name>
</gene>
<dbReference type="AlphaFoldDB" id="T1AXW1"/>
<evidence type="ECO:0000256" key="4">
    <source>
        <dbReference type="ARBA" id="ARBA00023163"/>
    </source>
</evidence>
<evidence type="ECO:0000259" key="5">
    <source>
        <dbReference type="PROSITE" id="PS50931"/>
    </source>
</evidence>
<dbReference type="PANTHER" id="PTHR30537:SF35">
    <property type="entry name" value="TRANSCRIPTIONAL REGULATORY PROTEIN"/>
    <property type="match status" value="1"/>
</dbReference>
<proteinExistence type="inferred from homology"/>
<dbReference type="Gene3D" id="3.40.190.290">
    <property type="match status" value="1"/>
</dbReference>